<comment type="caution">
    <text evidence="1">The sequence shown here is derived from an EMBL/GenBank/DDBJ whole genome shotgun (WGS) entry which is preliminary data.</text>
</comment>
<gene>
    <name evidence="1" type="ORF">BDFB_013418</name>
</gene>
<proteinExistence type="predicted"/>
<dbReference type="AlphaFoldDB" id="A0A482VY94"/>
<evidence type="ECO:0000313" key="2">
    <source>
        <dbReference type="Proteomes" id="UP000292052"/>
    </source>
</evidence>
<reference evidence="1 2" key="1">
    <citation type="submission" date="2017-03" db="EMBL/GenBank/DDBJ databases">
        <title>Genome of the blue death feigning beetle - Asbolus verrucosus.</title>
        <authorList>
            <person name="Rider S.D."/>
        </authorList>
    </citation>
    <scope>NUCLEOTIDE SEQUENCE [LARGE SCALE GENOMIC DNA]</scope>
    <source>
        <strain evidence="1">Butters</strain>
        <tissue evidence="1">Head and leg muscle</tissue>
    </source>
</reference>
<organism evidence="1 2">
    <name type="scientific">Asbolus verrucosus</name>
    <name type="common">Desert ironclad beetle</name>
    <dbReference type="NCBI Taxonomy" id="1661398"/>
    <lineage>
        <taxon>Eukaryota</taxon>
        <taxon>Metazoa</taxon>
        <taxon>Ecdysozoa</taxon>
        <taxon>Arthropoda</taxon>
        <taxon>Hexapoda</taxon>
        <taxon>Insecta</taxon>
        <taxon>Pterygota</taxon>
        <taxon>Neoptera</taxon>
        <taxon>Endopterygota</taxon>
        <taxon>Coleoptera</taxon>
        <taxon>Polyphaga</taxon>
        <taxon>Cucujiformia</taxon>
        <taxon>Tenebrionidae</taxon>
        <taxon>Pimeliinae</taxon>
        <taxon>Asbolus</taxon>
    </lineage>
</organism>
<dbReference type="EMBL" id="QDEB01049423">
    <property type="protein sequence ID" value="RZC37785.1"/>
    <property type="molecule type" value="Genomic_DNA"/>
</dbReference>
<name>A0A482VY94_ASBVE</name>
<protein>
    <submittedName>
        <fullName evidence="1">Uncharacterized protein</fullName>
    </submittedName>
</protein>
<sequence length="20" mass="2295">MLLLLVNLTKGQVKLQWALL</sequence>
<keyword evidence="2" id="KW-1185">Reference proteome</keyword>
<accession>A0A482VY94</accession>
<dbReference type="Proteomes" id="UP000292052">
    <property type="component" value="Unassembled WGS sequence"/>
</dbReference>
<evidence type="ECO:0000313" key="1">
    <source>
        <dbReference type="EMBL" id="RZC37785.1"/>
    </source>
</evidence>